<evidence type="ECO:0000256" key="4">
    <source>
        <dbReference type="ARBA" id="ARBA00022679"/>
    </source>
</evidence>
<dbReference type="Gene3D" id="2.10.70.100">
    <property type="match status" value="1"/>
</dbReference>
<evidence type="ECO:0000256" key="1">
    <source>
        <dbReference type="ARBA" id="ARBA00000085"/>
    </source>
</evidence>
<evidence type="ECO:0000259" key="15">
    <source>
        <dbReference type="PROSITE" id="PS50113"/>
    </source>
</evidence>
<feature type="domain" description="PAC" evidence="15">
    <location>
        <begin position="428"/>
        <end position="481"/>
    </location>
</feature>
<dbReference type="Pfam" id="PF00512">
    <property type="entry name" value="HisKA"/>
    <property type="match status" value="1"/>
</dbReference>
<dbReference type="PRINTS" id="PR00344">
    <property type="entry name" value="BCTRLSENSOR"/>
</dbReference>
<dbReference type="InterPro" id="IPR000014">
    <property type="entry name" value="PAS"/>
</dbReference>
<dbReference type="FunFam" id="3.30.565.10:FF:000010">
    <property type="entry name" value="Sensor histidine kinase RcsC"/>
    <property type="match status" value="1"/>
</dbReference>
<evidence type="ECO:0000256" key="10">
    <source>
        <dbReference type="ARBA" id="ARBA00068150"/>
    </source>
</evidence>
<dbReference type="Gene3D" id="3.30.565.10">
    <property type="entry name" value="Histidine kinase-like ATPase, C-terminal domain"/>
    <property type="match status" value="1"/>
</dbReference>
<dbReference type="PANTHER" id="PTHR45339:SF1">
    <property type="entry name" value="HYBRID SIGNAL TRANSDUCTION HISTIDINE KINASE J"/>
    <property type="match status" value="1"/>
</dbReference>
<dbReference type="PANTHER" id="PTHR45339">
    <property type="entry name" value="HYBRID SIGNAL TRANSDUCTION HISTIDINE KINASE J"/>
    <property type="match status" value="1"/>
</dbReference>
<dbReference type="CDD" id="cd16922">
    <property type="entry name" value="HATPase_EvgS-ArcB-TorS-like"/>
    <property type="match status" value="1"/>
</dbReference>
<dbReference type="NCBIfam" id="TIGR00229">
    <property type="entry name" value="sensory_box"/>
    <property type="match status" value="3"/>
</dbReference>
<dbReference type="Gene3D" id="1.10.287.130">
    <property type="match status" value="1"/>
</dbReference>
<dbReference type="Pfam" id="PF13426">
    <property type="entry name" value="PAS_9"/>
    <property type="match status" value="3"/>
</dbReference>
<comment type="catalytic activity">
    <reaction evidence="1">
        <text>ATP + protein L-histidine = ADP + protein N-phospho-L-histidine.</text>
        <dbReference type="EC" id="2.7.13.3"/>
    </reaction>
</comment>
<keyword evidence="6 16" id="KW-0418">Kinase</keyword>
<dbReference type="SMART" id="SM00388">
    <property type="entry name" value="HisKA"/>
    <property type="match status" value="1"/>
</dbReference>
<dbReference type="InterPro" id="IPR035965">
    <property type="entry name" value="PAS-like_dom_sf"/>
</dbReference>
<evidence type="ECO:0000259" key="14">
    <source>
        <dbReference type="PROSITE" id="PS50112"/>
    </source>
</evidence>
<feature type="domain" description="PAC" evidence="15">
    <location>
        <begin position="698"/>
        <end position="749"/>
    </location>
</feature>
<evidence type="ECO:0000256" key="3">
    <source>
        <dbReference type="ARBA" id="ARBA00022553"/>
    </source>
</evidence>
<protein>
    <recommendedName>
        <fullName evidence="10">Sensory/regulatory protein RpfC</fullName>
        <ecNumber evidence="2">2.7.13.3</ecNumber>
    </recommendedName>
</protein>
<dbReference type="Pfam" id="PF08447">
    <property type="entry name" value="PAS_3"/>
    <property type="match status" value="2"/>
</dbReference>
<dbReference type="EMBL" id="CP026604">
    <property type="protein sequence ID" value="AWB65812.1"/>
    <property type="molecule type" value="Genomic_DNA"/>
</dbReference>
<dbReference type="SMART" id="SM00387">
    <property type="entry name" value="HATPase_c"/>
    <property type="match status" value="1"/>
</dbReference>
<keyword evidence="8" id="KW-0902">Two-component regulatory system</keyword>
<feature type="domain" description="Histidine kinase" evidence="12">
    <location>
        <begin position="760"/>
        <end position="977"/>
    </location>
</feature>
<dbReference type="GO" id="GO:0000155">
    <property type="term" value="F:phosphorelay sensor kinase activity"/>
    <property type="evidence" value="ECO:0007669"/>
    <property type="project" value="InterPro"/>
</dbReference>
<dbReference type="InterPro" id="IPR004358">
    <property type="entry name" value="Sig_transdc_His_kin-like_C"/>
</dbReference>
<evidence type="ECO:0000256" key="6">
    <source>
        <dbReference type="ARBA" id="ARBA00022777"/>
    </source>
</evidence>
<dbReference type="CDD" id="cd17546">
    <property type="entry name" value="REC_hyHK_CKI1_RcsC-like"/>
    <property type="match status" value="1"/>
</dbReference>
<dbReference type="FunFam" id="1.10.287.130:FF:000002">
    <property type="entry name" value="Two-component osmosensing histidine kinase"/>
    <property type="match status" value="1"/>
</dbReference>
<dbReference type="InterPro" id="IPR003594">
    <property type="entry name" value="HATPase_dom"/>
</dbReference>
<name>A0A2S0VNQ1_9ALTE</name>
<evidence type="ECO:0000313" key="17">
    <source>
        <dbReference type="Proteomes" id="UP000244441"/>
    </source>
</evidence>
<keyword evidence="17" id="KW-1185">Reference proteome</keyword>
<dbReference type="SMART" id="SM00091">
    <property type="entry name" value="PAS"/>
    <property type="match status" value="4"/>
</dbReference>
<dbReference type="PROSITE" id="PS50113">
    <property type="entry name" value="PAC"/>
    <property type="match status" value="4"/>
</dbReference>
<dbReference type="InterPro" id="IPR003661">
    <property type="entry name" value="HisK_dim/P_dom"/>
</dbReference>
<accession>A0A2S0VNQ1</accession>
<feature type="modified residue" description="4-aspartylphosphate" evidence="11">
    <location>
        <position position="1184"/>
    </location>
</feature>
<dbReference type="PROSITE" id="PS50109">
    <property type="entry name" value="HIS_KIN"/>
    <property type="match status" value="1"/>
</dbReference>
<dbReference type="InterPro" id="IPR036097">
    <property type="entry name" value="HisK_dim/P_sf"/>
</dbReference>
<feature type="modified residue" description="4-aspartylphosphate" evidence="11">
    <location>
        <position position="1046"/>
    </location>
</feature>
<gene>
    <name evidence="16" type="ORF">C2869_04870</name>
</gene>
<evidence type="ECO:0000259" key="12">
    <source>
        <dbReference type="PROSITE" id="PS50109"/>
    </source>
</evidence>
<evidence type="ECO:0000256" key="11">
    <source>
        <dbReference type="PROSITE-ProRule" id="PRU00169"/>
    </source>
</evidence>
<dbReference type="SMART" id="SM00448">
    <property type="entry name" value="REC"/>
    <property type="match status" value="2"/>
</dbReference>
<dbReference type="Gene3D" id="3.40.50.2300">
    <property type="match status" value="2"/>
</dbReference>
<dbReference type="SUPFAM" id="SSF55785">
    <property type="entry name" value="PYP-like sensor domain (PAS domain)"/>
    <property type="match status" value="5"/>
</dbReference>
<dbReference type="SUPFAM" id="SSF47384">
    <property type="entry name" value="Homodimeric domain of signal transducing histidine kinase"/>
    <property type="match status" value="1"/>
</dbReference>
<dbReference type="SMART" id="SM00086">
    <property type="entry name" value="PAC"/>
    <property type="match status" value="4"/>
</dbReference>
<dbReference type="InterPro" id="IPR005467">
    <property type="entry name" value="His_kinase_dom"/>
</dbReference>
<keyword evidence="5" id="KW-0547">Nucleotide-binding</keyword>
<keyword evidence="4" id="KW-0808">Transferase</keyword>
<dbReference type="CDD" id="cd00082">
    <property type="entry name" value="HisKA"/>
    <property type="match status" value="1"/>
</dbReference>
<feature type="domain" description="PAS" evidence="14">
    <location>
        <begin position="489"/>
        <end position="526"/>
    </location>
</feature>
<feature type="domain" description="Response regulatory" evidence="13">
    <location>
        <begin position="995"/>
        <end position="1108"/>
    </location>
</feature>
<dbReference type="KEGG" id="cate:C2869_04870"/>
<comment type="subunit">
    <text evidence="9">At low DSF concentrations, interacts with RpfF.</text>
</comment>
<dbReference type="PROSITE" id="PS50110">
    <property type="entry name" value="RESPONSE_REGULATORY"/>
    <property type="match status" value="2"/>
</dbReference>
<sequence>MLSFSNFINALVQPAIVINRLNEVIDENQAYQQLLTCVSSQTNETLKQFSWQPYFELADESSQFKAQLEQLNCALQFDLSPIDSTHWLVSNISLIHCDTKEMDNSLMNAPCGFLEVASDGSDIIISSNREANRIFGYENKPLAGQAISCLFAADSEFSIRFYSAQLDKKGTSIPISRGIYYAAKRADGVELQVQVGFSRTHSQRILLCVEDISDRIATEQQLIAITQEYAIASESAAIGIWKYDLITDNLAWDRLMYPLYEVDPLDFNCTYDNWRRLVHPDDLGLLEKNFQYAMANLDVFNGEFRVITPVGNTKYIKTFAKIVRGSDNKAVKVIGVNYDLTERYLAEQALEATVEENAKLARVVEATDNAVVITDQTGKITWVNQGFTRISGYHLYEVIGQKPKDFLQGPDSDQDTIQQMTDALSAKQAFTVEIINYHKNGNPYWIKIDCQPVFEQNALTGFMAIEYDITQQKQAEERIKRFSAMQTAILNSANLTIVSTDTTGKVLSYNKTAERLLEYTPDEVLGSPSPLAVHDKKEVILRSQALSFELGCNIKPGFETLVAKARRGLIDESEWTYISKSGRRFPVMLSIAALYDSAGKVFGFVGVGRDLSDIKKLEQEQKRISQLLQATGNMAQLGGWELNLETNELFWSEEVYRIHGVSPDYQPNVEQAINFYAPEARDTISQAVQESIAQNSSWDLQLPFIQADGTRIWVRATGKPIYENGKPVSLTGAFQDITKLKKAEEKAKAANRAKSEFLANMSHEIRTPMNGIIGMCELLLKSDLDEQQRHYASLLESSGHSLLSLLNDILDFSKIEAGKLEIEQISFDIEELIASVCDTLSIKAQLKQLNLHYQIDADVPNRIKTDPSRIRQILSNLVSNAIKFTHEGEILVHISISKGNQLTIQVQDSGIGIAKHKQADLFDKFTQVDTSTTRKYGGTGLGLAISKQLSQLLGGDISVQSQEGVGTTMTVQLAIEVESSATQSKAQSKAQFSGHALIVDNNKTSNNILSDLLARYGITSQVTDQVQQATEWLSQTNKSFDLAFIDYQINKQNDDALIQASQSETASVMLNNIINAELSQDCQAQGYCCYLTKPFRPSAVYNLLQQWANQEPTTADEQSTSTQQKTEQTNRHHLLLVEDNFINQQVAKAMLDNLGYQVTIAENGQQALDTLAANALQFDLILMDCQMPVLDGYATTERIRALNNSGYQHIPIIALTANAMIGDDEKCFAAGMNDYLSKPLDSEKLLQALNKWLS</sequence>
<evidence type="ECO:0000256" key="7">
    <source>
        <dbReference type="ARBA" id="ARBA00022840"/>
    </source>
</evidence>
<evidence type="ECO:0000256" key="5">
    <source>
        <dbReference type="ARBA" id="ARBA00022741"/>
    </source>
</evidence>
<feature type="domain" description="PAC" evidence="15">
    <location>
        <begin position="300"/>
        <end position="352"/>
    </location>
</feature>
<dbReference type="Pfam" id="PF02518">
    <property type="entry name" value="HATPase_c"/>
    <property type="match status" value="1"/>
</dbReference>
<dbReference type="CDD" id="cd00130">
    <property type="entry name" value="PAS"/>
    <property type="match status" value="4"/>
</dbReference>
<dbReference type="InterPro" id="IPR013655">
    <property type="entry name" value="PAS_fold_3"/>
</dbReference>
<feature type="domain" description="PAC" evidence="15">
    <location>
        <begin position="571"/>
        <end position="623"/>
    </location>
</feature>
<dbReference type="SUPFAM" id="SSF52172">
    <property type="entry name" value="CheY-like"/>
    <property type="match status" value="2"/>
</dbReference>
<evidence type="ECO:0000259" key="13">
    <source>
        <dbReference type="PROSITE" id="PS50110"/>
    </source>
</evidence>
<keyword evidence="3 11" id="KW-0597">Phosphoprotein</keyword>
<reference evidence="16 17" key="1">
    <citation type="submission" date="2018-01" db="EMBL/GenBank/DDBJ databases">
        <title>Genome sequence of a Cantenovulum-like bacteria.</title>
        <authorList>
            <person name="Tan W.R."/>
            <person name="Lau N.-S."/>
            <person name="Go F."/>
            <person name="Amirul A.-A.A."/>
        </authorList>
    </citation>
    <scope>NUCLEOTIDE SEQUENCE [LARGE SCALE GENOMIC DNA]</scope>
    <source>
        <strain evidence="16 17">CCB-QB4</strain>
    </source>
</reference>
<dbReference type="InterPro" id="IPR000700">
    <property type="entry name" value="PAS-assoc_C"/>
</dbReference>
<organism evidence="16 17">
    <name type="scientific">Saccharobesus litoralis</name>
    <dbReference type="NCBI Taxonomy" id="2172099"/>
    <lineage>
        <taxon>Bacteria</taxon>
        <taxon>Pseudomonadati</taxon>
        <taxon>Pseudomonadota</taxon>
        <taxon>Gammaproteobacteria</taxon>
        <taxon>Alteromonadales</taxon>
        <taxon>Alteromonadaceae</taxon>
        <taxon>Saccharobesus</taxon>
    </lineage>
</organism>
<dbReference type="AlphaFoldDB" id="A0A2S0VNQ1"/>
<dbReference type="Pfam" id="PF00072">
    <property type="entry name" value="Response_reg"/>
    <property type="match status" value="1"/>
</dbReference>
<dbReference type="Proteomes" id="UP000244441">
    <property type="component" value="Chromosome"/>
</dbReference>
<dbReference type="EC" id="2.7.13.3" evidence="2"/>
<evidence type="ECO:0000256" key="9">
    <source>
        <dbReference type="ARBA" id="ARBA00064003"/>
    </source>
</evidence>
<dbReference type="SUPFAM" id="SSF55874">
    <property type="entry name" value="ATPase domain of HSP90 chaperone/DNA topoisomerase II/histidine kinase"/>
    <property type="match status" value="1"/>
</dbReference>
<dbReference type="InterPro" id="IPR001610">
    <property type="entry name" value="PAC"/>
</dbReference>
<proteinExistence type="predicted"/>
<evidence type="ECO:0000256" key="8">
    <source>
        <dbReference type="ARBA" id="ARBA00023012"/>
    </source>
</evidence>
<feature type="domain" description="Response regulatory" evidence="13">
    <location>
        <begin position="1133"/>
        <end position="1253"/>
    </location>
</feature>
<dbReference type="InterPro" id="IPR011006">
    <property type="entry name" value="CheY-like_superfamily"/>
</dbReference>
<evidence type="ECO:0000313" key="16">
    <source>
        <dbReference type="EMBL" id="AWB65812.1"/>
    </source>
</evidence>
<evidence type="ECO:0000256" key="2">
    <source>
        <dbReference type="ARBA" id="ARBA00012438"/>
    </source>
</evidence>
<feature type="domain" description="PAS" evidence="14">
    <location>
        <begin position="356"/>
        <end position="427"/>
    </location>
</feature>
<keyword evidence="7" id="KW-0067">ATP-binding</keyword>
<dbReference type="InterPro" id="IPR036890">
    <property type="entry name" value="HATPase_C_sf"/>
</dbReference>
<dbReference type="GO" id="GO:0005524">
    <property type="term" value="F:ATP binding"/>
    <property type="evidence" value="ECO:0007669"/>
    <property type="project" value="UniProtKB-KW"/>
</dbReference>
<dbReference type="InterPro" id="IPR001789">
    <property type="entry name" value="Sig_transdc_resp-reg_receiver"/>
</dbReference>
<dbReference type="Gene3D" id="3.30.450.20">
    <property type="entry name" value="PAS domain"/>
    <property type="match status" value="5"/>
</dbReference>
<dbReference type="PROSITE" id="PS50112">
    <property type="entry name" value="PAS"/>
    <property type="match status" value="2"/>
</dbReference>